<keyword evidence="4" id="KW-1185">Reference proteome</keyword>
<sequence length="336" mass="36956">MAVTQEASLDSKFKDFTIIQAEYKRVGSHGIRADIMIPKTVSPGKRPVIIRFHGGFLGEKTYKFQLFGDSLFGDWFSRWLIELSERQSAIIISANYRLLPESTGLEILDDFDDFWSWIHSSDLANILASQSNSLELDLSRIIATGESAGGLPSIHLALSHPDEIRAVLVTYPMLDLGSPFFASPKNTPGGLAQGSAVTERIQNIKCDDVVSTAVAPERMSLMTLVLLEGKFAELYTRGSENSPNRDLLFPIDRLKKEDKLPRGGVVILHGAGDDVVPVEGSENFIKKAKEVMKDKQGGDKLVLTVQPGGHGFDVLASLDDQWLSQALQAAVETWLE</sequence>
<organism evidence="3 4">
    <name type="scientific">Elaphomyces granulatus</name>
    <dbReference type="NCBI Taxonomy" id="519963"/>
    <lineage>
        <taxon>Eukaryota</taxon>
        <taxon>Fungi</taxon>
        <taxon>Dikarya</taxon>
        <taxon>Ascomycota</taxon>
        <taxon>Pezizomycotina</taxon>
        <taxon>Eurotiomycetes</taxon>
        <taxon>Eurotiomycetidae</taxon>
        <taxon>Eurotiales</taxon>
        <taxon>Elaphomycetaceae</taxon>
        <taxon>Elaphomyces</taxon>
    </lineage>
</organism>
<gene>
    <name evidence="3" type="ORF">Egran_06370</name>
</gene>
<accession>A0A232LNX8</accession>
<dbReference type="InterPro" id="IPR029058">
    <property type="entry name" value="AB_hydrolase_fold"/>
</dbReference>
<dbReference type="SUPFAM" id="SSF53474">
    <property type="entry name" value="alpha/beta-Hydrolases"/>
    <property type="match status" value="1"/>
</dbReference>
<keyword evidence="1" id="KW-0378">Hydrolase</keyword>
<dbReference type="InterPro" id="IPR013094">
    <property type="entry name" value="AB_hydrolase_3"/>
</dbReference>
<dbReference type="AlphaFoldDB" id="A0A232LNX8"/>
<dbReference type="OrthoDB" id="19653at2759"/>
<evidence type="ECO:0000313" key="4">
    <source>
        <dbReference type="Proteomes" id="UP000243515"/>
    </source>
</evidence>
<protein>
    <recommendedName>
        <fullName evidence="2">Alpha/beta hydrolase fold-3 domain-containing protein</fullName>
    </recommendedName>
</protein>
<dbReference type="Gene3D" id="3.40.50.1820">
    <property type="entry name" value="alpha/beta hydrolase"/>
    <property type="match status" value="1"/>
</dbReference>
<proteinExistence type="predicted"/>
<evidence type="ECO:0000313" key="3">
    <source>
        <dbReference type="EMBL" id="OXV05863.1"/>
    </source>
</evidence>
<evidence type="ECO:0000259" key="2">
    <source>
        <dbReference type="Pfam" id="PF07859"/>
    </source>
</evidence>
<feature type="domain" description="Alpha/beta hydrolase fold-3" evidence="2">
    <location>
        <begin position="76"/>
        <end position="178"/>
    </location>
</feature>
<dbReference type="PANTHER" id="PTHR48081">
    <property type="entry name" value="AB HYDROLASE SUPERFAMILY PROTEIN C4A8.06C"/>
    <property type="match status" value="1"/>
</dbReference>
<dbReference type="PRINTS" id="PR00111">
    <property type="entry name" value="ABHYDROLASE"/>
</dbReference>
<dbReference type="GO" id="GO:0016787">
    <property type="term" value="F:hydrolase activity"/>
    <property type="evidence" value="ECO:0007669"/>
    <property type="project" value="UniProtKB-KW"/>
</dbReference>
<dbReference type="InterPro" id="IPR050300">
    <property type="entry name" value="GDXG_lipolytic_enzyme"/>
</dbReference>
<name>A0A232LNX8_9EURO</name>
<dbReference type="EMBL" id="NPHW01006369">
    <property type="protein sequence ID" value="OXV05863.1"/>
    <property type="molecule type" value="Genomic_DNA"/>
</dbReference>
<dbReference type="InterPro" id="IPR000073">
    <property type="entry name" value="AB_hydrolase_1"/>
</dbReference>
<comment type="caution">
    <text evidence="3">The sequence shown here is derived from an EMBL/GenBank/DDBJ whole genome shotgun (WGS) entry which is preliminary data.</text>
</comment>
<dbReference type="PANTHER" id="PTHR48081:SF3">
    <property type="entry name" value="ALPHA_BETA HYDROLASE FOLD-3 DOMAIN-CONTAINING PROTEIN"/>
    <property type="match status" value="1"/>
</dbReference>
<dbReference type="Pfam" id="PF07859">
    <property type="entry name" value="Abhydrolase_3"/>
    <property type="match status" value="1"/>
</dbReference>
<reference evidence="3 4" key="1">
    <citation type="journal article" date="2015" name="Environ. Microbiol.">
        <title>Metagenome sequence of Elaphomyces granulatus from sporocarp tissue reveals Ascomycota ectomycorrhizal fingerprints of genome expansion and a Proteobacteria-rich microbiome.</title>
        <authorList>
            <person name="Quandt C.A."/>
            <person name="Kohler A."/>
            <person name="Hesse C.N."/>
            <person name="Sharpton T.J."/>
            <person name="Martin F."/>
            <person name="Spatafora J.W."/>
        </authorList>
    </citation>
    <scope>NUCLEOTIDE SEQUENCE [LARGE SCALE GENOMIC DNA]</scope>
    <source>
        <strain evidence="3 4">OSC145934</strain>
    </source>
</reference>
<evidence type="ECO:0000256" key="1">
    <source>
        <dbReference type="ARBA" id="ARBA00022801"/>
    </source>
</evidence>
<dbReference type="Proteomes" id="UP000243515">
    <property type="component" value="Unassembled WGS sequence"/>
</dbReference>